<dbReference type="HOGENOM" id="CLU_031144_0_0_6"/>
<protein>
    <recommendedName>
        <fullName evidence="4">Alginate lyase domain-containing protein</fullName>
    </recommendedName>
</protein>
<keyword evidence="6" id="KW-1185">Reference proteome</keyword>
<dbReference type="eggNOG" id="ENOG502Z7SW">
    <property type="taxonomic scope" value="Bacteria"/>
</dbReference>
<evidence type="ECO:0000313" key="6">
    <source>
        <dbReference type="Proteomes" id="UP000000466"/>
    </source>
</evidence>
<dbReference type="GO" id="GO:0016829">
    <property type="term" value="F:lyase activity"/>
    <property type="evidence" value="ECO:0007669"/>
    <property type="project" value="UniProtKB-KW"/>
</dbReference>
<gene>
    <name evidence="5" type="ordered locus">M5M_08070</name>
</gene>
<organism evidence="5 6">
    <name type="scientific">Simiduia agarivorans (strain DSM 21679 / JCM 13881 / BCRC 17597 / SA1)</name>
    <dbReference type="NCBI Taxonomy" id="1117647"/>
    <lineage>
        <taxon>Bacteria</taxon>
        <taxon>Pseudomonadati</taxon>
        <taxon>Pseudomonadota</taxon>
        <taxon>Gammaproteobacteria</taxon>
        <taxon>Cellvibrionales</taxon>
        <taxon>Cellvibrionaceae</taxon>
        <taxon>Simiduia</taxon>
    </lineage>
</organism>
<dbReference type="KEGG" id="saga:M5M_08070"/>
<evidence type="ECO:0000256" key="2">
    <source>
        <dbReference type="ARBA" id="ARBA00023239"/>
    </source>
</evidence>
<evidence type="ECO:0000313" key="5">
    <source>
        <dbReference type="EMBL" id="AFU98803.1"/>
    </source>
</evidence>
<dbReference type="RefSeq" id="WP_015046968.1">
    <property type="nucleotide sequence ID" value="NC_018868.3"/>
</dbReference>
<dbReference type="Pfam" id="PF05426">
    <property type="entry name" value="Alginate_lyase"/>
    <property type="match status" value="1"/>
</dbReference>
<accession>K4KL75</accession>
<keyword evidence="2" id="KW-0456">Lyase</keyword>
<feature type="chain" id="PRO_5003878388" description="Alginate lyase domain-containing protein" evidence="3">
    <location>
        <begin position="26"/>
        <end position="412"/>
    </location>
</feature>
<dbReference type="EMBL" id="CP003746">
    <property type="protein sequence ID" value="AFU98803.1"/>
    <property type="molecule type" value="Genomic_DNA"/>
</dbReference>
<keyword evidence="1 3" id="KW-0732">Signal</keyword>
<dbReference type="InterPro" id="IPR008397">
    <property type="entry name" value="Alginate_lyase_dom"/>
</dbReference>
<sequence length="412" mass="45614">MRRQLCLGGLALLLLGWAVTDQTVAIDTSVAAVSETRVLRLDHQQLIAIRAAWQEGQAPYANAVDTLLTEAKGLLNLPAPTVKNSDPGITKAHPNDYVSLAPYWWPDPAKLDGLPWIKRDGQRNPWVDSEQGAKAQWNRFARGVEILALAHFYSGDEAYRRAAIHWFDVFLVQSDTRMNPHLNYAQSVPGVAAGRPYGIIDTVYLPQVIDAYRLLAPAMAPAQRHAVQAWFGEFYQWLTESPLGVEEQQAHNNHGTFYDLQVLALALQLARNEEALKILARAGQRLATQVEANGAQPHELARTKPFHYSAYNLRAFDGIASLARHLDQHWWQDKARLIAALHYLQAGSDKAHWGGSEEPSLERTLLTSPWLSAAVAGADLSPIAVMTEACFARQYLADLASSIATAVGRCDY</sequence>
<evidence type="ECO:0000256" key="3">
    <source>
        <dbReference type="SAM" id="SignalP"/>
    </source>
</evidence>
<name>K4KL75_SIMAS</name>
<reference evidence="5 6" key="1">
    <citation type="journal article" date="2013" name="Genome Announc.">
        <title>Complete genome sequence of Simiduia agarivorans SA1(T), a marine bacterium able to degrade a variety of polysaccharides.</title>
        <authorList>
            <person name="Lin S.Y."/>
            <person name="Shieh W.Y."/>
            <person name="Chen J.S."/>
            <person name="Tang S.L."/>
        </authorList>
    </citation>
    <scope>NUCLEOTIDE SEQUENCE [LARGE SCALE GENOMIC DNA]</scope>
    <source>
        <strain evidence="6">DSM 21679 / JCM 13881 / BCRC 17597 / SA1</strain>
    </source>
</reference>
<dbReference type="GO" id="GO:0042597">
    <property type="term" value="C:periplasmic space"/>
    <property type="evidence" value="ECO:0007669"/>
    <property type="project" value="InterPro"/>
</dbReference>
<dbReference type="InterPro" id="IPR008929">
    <property type="entry name" value="Chondroitin_lyas"/>
</dbReference>
<evidence type="ECO:0000259" key="4">
    <source>
        <dbReference type="Pfam" id="PF05426"/>
    </source>
</evidence>
<dbReference type="Proteomes" id="UP000000466">
    <property type="component" value="Chromosome"/>
</dbReference>
<dbReference type="STRING" id="1117647.M5M_08070"/>
<evidence type="ECO:0000256" key="1">
    <source>
        <dbReference type="ARBA" id="ARBA00022729"/>
    </source>
</evidence>
<dbReference type="SUPFAM" id="SSF48230">
    <property type="entry name" value="Chondroitin AC/alginate lyase"/>
    <property type="match status" value="1"/>
</dbReference>
<feature type="signal peptide" evidence="3">
    <location>
        <begin position="1"/>
        <end position="25"/>
    </location>
</feature>
<dbReference type="AlphaFoldDB" id="K4KL75"/>
<dbReference type="OrthoDB" id="7210452at2"/>
<dbReference type="Gene3D" id="1.50.10.100">
    <property type="entry name" value="Chondroitin AC/alginate lyase"/>
    <property type="match status" value="1"/>
</dbReference>
<feature type="domain" description="Alginate lyase" evidence="4">
    <location>
        <begin position="90"/>
        <end position="349"/>
    </location>
</feature>
<proteinExistence type="predicted"/>